<sequence>MAGHFYAGGYAHVADKIRELRERDHDLPAHSAARRRCMQQAVVCAVILNKPPPTFENGGAKLDHGSGGIVLLRAE</sequence>
<accession>A0A4R5EGI1</accession>
<evidence type="ECO:0000313" key="1">
    <source>
        <dbReference type="EMBL" id="TDE33450.1"/>
    </source>
</evidence>
<protein>
    <submittedName>
        <fullName evidence="1">Uncharacterized protein</fullName>
    </submittedName>
</protein>
<dbReference type="AlphaFoldDB" id="A0A4R5EGI1"/>
<dbReference type="OrthoDB" id="7743806at2"/>
<gene>
    <name evidence="1" type="ORF">E1B25_21170</name>
</gene>
<name>A0A4R5EGI1_9RHOB</name>
<keyword evidence="2" id="KW-1185">Reference proteome</keyword>
<dbReference type="EMBL" id="SMFP01000031">
    <property type="protein sequence ID" value="TDE33450.1"/>
    <property type="molecule type" value="Genomic_DNA"/>
</dbReference>
<organism evidence="1 2">
    <name type="scientific">Antarcticimicrobium sediminis</name>
    <dbReference type="NCBI Taxonomy" id="2546227"/>
    <lineage>
        <taxon>Bacteria</taxon>
        <taxon>Pseudomonadati</taxon>
        <taxon>Pseudomonadota</taxon>
        <taxon>Alphaproteobacteria</taxon>
        <taxon>Rhodobacterales</taxon>
        <taxon>Paracoccaceae</taxon>
        <taxon>Antarcticimicrobium</taxon>
    </lineage>
</organism>
<dbReference type="Proteomes" id="UP000294662">
    <property type="component" value="Unassembled WGS sequence"/>
</dbReference>
<proteinExistence type="predicted"/>
<evidence type="ECO:0000313" key="2">
    <source>
        <dbReference type="Proteomes" id="UP000294662"/>
    </source>
</evidence>
<reference evidence="1 2" key="1">
    <citation type="submission" date="2019-03" db="EMBL/GenBank/DDBJ databases">
        <authorList>
            <person name="Zhang S."/>
        </authorList>
    </citation>
    <scope>NUCLEOTIDE SEQUENCE [LARGE SCALE GENOMIC DNA]</scope>
    <source>
        <strain evidence="1 2">S4J41</strain>
    </source>
</reference>
<comment type="caution">
    <text evidence="1">The sequence shown here is derived from an EMBL/GenBank/DDBJ whole genome shotgun (WGS) entry which is preliminary data.</text>
</comment>